<proteinExistence type="predicted"/>
<organism evidence="2 3">
    <name type="scientific">Vibrio scophthalmi</name>
    <dbReference type="NCBI Taxonomy" id="45658"/>
    <lineage>
        <taxon>Bacteria</taxon>
        <taxon>Pseudomonadati</taxon>
        <taxon>Pseudomonadota</taxon>
        <taxon>Gammaproteobacteria</taxon>
        <taxon>Vibrionales</taxon>
        <taxon>Vibrionaceae</taxon>
        <taxon>Vibrio</taxon>
    </lineage>
</organism>
<protein>
    <submittedName>
        <fullName evidence="2">Uncharacterized protein</fullName>
    </submittedName>
</protein>
<keyword evidence="1" id="KW-0732">Signal</keyword>
<dbReference type="EMBL" id="CP016415">
    <property type="protein sequence ID" value="ANU39055.1"/>
    <property type="molecule type" value="Genomic_DNA"/>
</dbReference>
<dbReference type="Proteomes" id="UP000092528">
    <property type="component" value="Chromosome 2"/>
</dbReference>
<dbReference type="PATRIC" id="fig|45658.7.peg.3987"/>
<evidence type="ECO:0000313" key="3">
    <source>
        <dbReference type="Proteomes" id="UP000092528"/>
    </source>
</evidence>
<dbReference type="RefSeq" id="WP_005596239.1">
    <property type="nucleotide sequence ID" value="NZ_CP016415.1"/>
</dbReference>
<dbReference type="STRING" id="45658.VSVS12_03168"/>
<accession>A0A1C7FG60</accession>
<evidence type="ECO:0000256" key="1">
    <source>
        <dbReference type="SAM" id="SignalP"/>
    </source>
</evidence>
<name>A0A1C7FG60_9VIBR</name>
<evidence type="ECO:0000313" key="2">
    <source>
        <dbReference type="EMBL" id="ANU39055.1"/>
    </source>
</evidence>
<dbReference type="GeneID" id="96874225"/>
<dbReference type="AlphaFoldDB" id="A0A1C7FG60"/>
<sequence length="220" mass="23835">MFRTLWLVGVIGVCFSGQAYSAAYQLNQLVPLQEHELSNYRGGFKFNDDFMVNIGLSIRTSINGEMLFTNHIANLTIQNGRLTARQQRVAPTTTTVVQVGGGNSIALPVSTATSLPANDEPEALQANAQQVDVSPVNGLEANESQSFEPQSPEPQVNVSQTVAPLPQVNQTSITSIIQNSLDNTVLGFDTVINIDAQVGGVMKQIERSNKLQQALQFSFQ</sequence>
<gene>
    <name evidence="2" type="ORF">VSVS05_04019</name>
</gene>
<keyword evidence="3" id="KW-1185">Reference proteome</keyword>
<reference evidence="2 3" key="1">
    <citation type="submission" date="2016-07" db="EMBL/GenBank/DDBJ databases">
        <title>Genome sequencing of Vibrio scophthalmi strain VS-05, an isolated from Paralichthys olivaceus.</title>
        <authorList>
            <person name="Han H.-J."/>
        </authorList>
    </citation>
    <scope>NUCLEOTIDE SEQUENCE [LARGE SCALE GENOMIC DNA]</scope>
    <source>
        <strain evidence="2 3">VS-05</strain>
    </source>
</reference>
<feature type="chain" id="PRO_5008885661" evidence="1">
    <location>
        <begin position="22"/>
        <end position="220"/>
    </location>
</feature>
<feature type="signal peptide" evidence="1">
    <location>
        <begin position="1"/>
        <end position="21"/>
    </location>
</feature>